<sequence>MGKLDQVGTIDENLTLDDKARLQKEEERMSPTEDTTDSTEKTEKKGVHWYHKVQKKRHIRIQDMEQEERNSTWYTEADSKLILAMAKVTVKMIMKDEPCDDVDYCSRGLEGKTPAGSKRRQKNKMKVRRAVLEEQDIQRDEGVINMDFLGEVSRMCSKDVGQQAHERGLADEDAVREYLHDVSFDASPIQPRR</sequence>
<proteinExistence type="predicted"/>
<feature type="compositionally biased region" description="Basic and acidic residues" evidence="1">
    <location>
        <begin position="16"/>
        <end position="31"/>
    </location>
</feature>
<accession>A0AAD2GAL5</accession>
<protein>
    <submittedName>
        <fullName evidence="2">Uncharacterized protein</fullName>
    </submittedName>
</protein>
<dbReference type="EMBL" id="CAKOGP040002236">
    <property type="protein sequence ID" value="CAJ1965943.1"/>
    <property type="molecule type" value="Genomic_DNA"/>
</dbReference>
<dbReference type="Proteomes" id="UP001295423">
    <property type="component" value="Unassembled WGS sequence"/>
</dbReference>
<evidence type="ECO:0000313" key="2">
    <source>
        <dbReference type="EMBL" id="CAJ1965943.1"/>
    </source>
</evidence>
<name>A0AAD2GAL5_9STRA</name>
<keyword evidence="3" id="KW-1185">Reference proteome</keyword>
<evidence type="ECO:0000313" key="3">
    <source>
        <dbReference type="Proteomes" id="UP001295423"/>
    </source>
</evidence>
<reference evidence="2" key="1">
    <citation type="submission" date="2023-08" db="EMBL/GenBank/DDBJ databases">
        <authorList>
            <person name="Audoor S."/>
            <person name="Bilcke G."/>
        </authorList>
    </citation>
    <scope>NUCLEOTIDE SEQUENCE</scope>
</reference>
<feature type="region of interest" description="Disordered" evidence="1">
    <location>
        <begin position="1"/>
        <end position="46"/>
    </location>
</feature>
<organism evidence="2 3">
    <name type="scientific">Cylindrotheca closterium</name>
    <dbReference type="NCBI Taxonomy" id="2856"/>
    <lineage>
        <taxon>Eukaryota</taxon>
        <taxon>Sar</taxon>
        <taxon>Stramenopiles</taxon>
        <taxon>Ochrophyta</taxon>
        <taxon>Bacillariophyta</taxon>
        <taxon>Bacillariophyceae</taxon>
        <taxon>Bacillariophycidae</taxon>
        <taxon>Bacillariales</taxon>
        <taxon>Bacillariaceae</taxon>
        <taxon>Cylindrotheca</taxon>
    </lineage>
</organism>
<gene>
    <name evidence="2" type="ORF">CYCCA115_LOCUS21529</name>
</gene>
<dbReference type="AlphaFoldDB" id="A0AAD2GAL5"/>
<evidence type="ECO:0000256" key="1">
    <source>
        <dbReference type="SAM" id="MobiDB-lite"/>
    </source>
</evidence>
<comment type="caution">
    <text evidence="2">The sequence shown here is derived from an EMBL/GenBank/DDBJ whole genome shotgun (WGS) entry which is preliminary data.</text>
</comment>